<organism evidence="1 2">
    <name type="scientific">Brucella intermedia LMG 3301</name>
    <dbReference type="NCBI Taxonomy" id="641118"/>
    <lineage>
        <taxon>Bacteria</taxon>
        <taxon>Pseudomonadati</taxon>
        <taxon>Pseudomonadota</taxon>
        <taxon>Alphaproteobacteria</taxon>
        <taxon>Hyphomicrobiales</taxon>
        <taxon>Brucellaceae</taxon>
        <taxon>Brucella/Ochrobactrum group</taxon>
        <taxon>Brucella</taxon>
    </lineage>
</organism>
<proteinExistence type="predicted"/>
<evidence type="ECO:0000313" key="1">
    <source>
        <dbReference type="EMBL" id="EEQ93906.1"/>
    </source>
</evidence>
<name>C4WNF1_9HYPH</name>
<protein>
    <submittedName>
        <fullName evidence="1">Uncharacterized protein</fullName>
    </submittedName>
</protein>
<accession>C4WNF1</accession>
<sequence length="60" mass="6808">MSYAPWMAMMGPDDEPDYHAYWQETESLADAMIDIATYDDWFSDLTRPIASVQQGGESSL</sequence>
<reference evidence="1 2" key="1">
    <citation type="submission" date="2009-05" db="EMBL/GenBank/DDBJ databases">
        <authorList>
            <person name="Setubal J.C."/>
            <person name="Boyle S."/>
            <person name="Crasta O.R."/>
            <person name="Gillespie J.J."/>
            <person name="Kenyon R.W."/>
            <person name="Lu J."/>
            <person name="Mane S."/>
            <person name="Nagrani S."/>
            <person name="Shallom J.M."/>
            <person name="Shallom S."/>
            <person name="Shukla M."/>
            <person name="Snyder E.E."/>
            <person name="Sobral B.W."/>
            <person name="Wattam A.R."/>
            <person name="Will R."/>
            <person name="Williams K."/>
            <person name="Yoo H."/>
            <person name="Munk C."/>
            <person name="Tapia R."/>
            <person name="Green L."/>
            <person name="Rogers Y."/>
            <person name="Detter J.C."/>
            <person name="Bruce D."/>
            <person name="Brettin T.S."/>
            <person name="Tsolis R."/>
        </authorList>
    </citation>
    <scope>NUCLEOTIDE SEQUENCE [LARGE SCALE GENOMIC DNA]</scope>
    <source>
        <strain evidence="1 2">LMG 3301</strain>
    </source>
</reference>
<dbReference type="Proteomes" id="UP000004386">
    <property type="component" value="Unassembled WGS sequence"/>
</dbReference>
<comment type="caution">
    <text evidence="1">The sequence shown here is derived from an EMBL/GenBank/DDBJ whole genome shotgun (WGS) entry which is preliminary data.</text>
</comment>
<dbReference type="GeneID" id="57304188"/>
<gene>
    <name evidence="1" type="ORF">OINT_2001096</name>
</gene>
<dbReference type="EMBL" id="ACQA01000002">
    <property type="protein sequence ID" value="EEQ93906.1"/>
    <property type="molecule type" value="Genomic_DNA"/>
</dbReference>
<evidence type="ECO:0000313" key="2">
    <source>
        <dbReference type="Proteomes" id="UP000004386"/>
    </source>
</evidence>
<dbReference type="AlphaFoldDB" id="C4WNF1"/>
<dbReference type="RefSeq" id="WP_006469245.1">
    <property type="nucleotide sequence ID" value="NZ_ACQA01000002.1"/>
</dbReference>
<dbReference type="HOGENOM" id="CLU_2937055_0_0_5"/>